<organism evidence="2 3">
    <name type="scientific">Stylosanthes scabra</name>
    <dbReference type="NCBI Taxonomy" id="79078"/>
    <lineage>
        <taxon>Eukaryota</taxon>
        <taxon>Viridiplantae</taxon>
        <taxon>Streptophyta</taxon>
        <taxon>Embryophyta</taxon>
        <taxon>Tracheophyta</taxon>
        <taxon>Spermatophyta</taxon>
        <taxon>Magnoliopsida</taxon>
        <taxon>eudicotyledons</taxon>
        <taxon>Gunneridae</taxon>
        <taxon>Pentapetalae</taxon>
        <taxon>rosids</taxon>
        <taxon>fabids</taxon>
        <taxon>Fabales</taxon>
        <taxon>Fabaceae</taxon>
        <taxon>Papilionoideae</taxon>
        <taxon>50 kb inversion clade</taxon>
        <taxon>dalbergioids sensu lato</taxon>
        <taxon>Dalbergieae</taxon>
        <taxon>Pterocarpus clade</taxon>
        <taxon>Stylosanthes</taxon>
    </lineage>
</organism>
<evidence type="ECO:0000313" key="2">
    <source>
        <dbReference type="EMBL" id="MED6209092.1"/>
    </source>
</evidence>
<dbReference type="PANTHER" id="PTHR47926:SF347">
    <property type="entry name" value="PENTATRICOPEPTIDE REPEAT-CONTAINING PROTEIN"/>
    <property type="match status" value="1"/>
</dbReference>
<sequence>MSLVFEMEGRDMVTWNSVIGGLVRGDGYAKAGEMEKTFEMFKEMFKRNVVLWSTIILGYCRARKNLVIWMTMIFGYVEKELVNRVLMKALKAAFGFETEIRRLRLRD</sequence>
<dbReference type="Gene3D" id="1.25.40.10">
    <property type="entry name" value="Tetratricopeptide repeat domain"/>
    <property type="match status" value="1"/>
</dbReference>
<reference evidence="2 3" key="1">
    <citation type="journal article" date="2023" name="Plants (Basel)">
        <title>Bridging the Gap: Combining Genomics and Transcriptomics Approaches to Understand Stylosanthes scabra, an Orphan Legume from the Brazilian Caatinga.</title>
        <authorList>
            <person name="Ferreira-Neto J.R.C."/>
            <person name="da Silva M.D."/>
            <person name="Binneck E."/>
            <person name="de Melo N.F."/>
            <person name="da Silva R.H."/>
            <person name="de Melo A.L.T.M."/>
            <person name="Pandolfi V."/>
            <person name="Bustamante F.O."/>
            <person name="Brasileiro-Vidal A.C."/>
            <person name="Benko-Iseppon A.M."/>
        </authorList>
    </citation>
    <scope>NUCLEOTIDE SEQUENCE [LARGE SCALE GENOMIC DNA]</scope>
    <source>
        <tissue evidence="2">Leaves</tissue>
    </source>
</reference>
<name>A0ABU6YH70_9FABA</name>
<dbReference type="Pfam" id="PF01535">
    <property type="entry name" value="PPR"/>
    <property type="match status" value="1"/>
</dbReference>
<protein>
    <recommendedName>
        <fullName evidence="4">Pentatricopeptide repeat-containing protein</fullName>
    </recommendedName>
</protein>
<keyword evidence="1" id="KW-0677">Repeat</keyword>
<dbReference type="InterPro" id="IPR002885">
    <property type="entry name" value="PPR_rpt"/>
</dbReference>
<evidence type="ECO:0008006" key="4">
    <source>
        <dbReference type="Google" id="ProtNLM"/>
    </source>
</evidence>
<dbReference type="PANTHER" id="PTHR47926">
    <property type="entry name" value="PENTATRICOPEPTIDE REPEAT-CONTAINING PROTEIN"/>
    <property type="match status" value="1"/>
</dbReference>
<proteinExistence type="predicted"/>
<dbReference type="Proteomes" id="UP001341840">
    <property type="component" value="Unassembled WGS sequence"/>
</dbReference>
<evidence type="ECO:0000313" key="3">
    <source>
        <dbReference type="Proteomes" id="UP001341840"/>
    </source>
</evidence>
<accession>A0ABU6YH70</accession>
<dbReference type="NCBIfam" id="TIGR00756">
    <property type="entry name" value="PPR"/>
    <property type="match status" value="1"/>
</dbReference>
<keyword evidence="3" id="KW-1185">Reference proteome</keyword>
<evidence type="ECO:0000256" key="1">
    <source>
        <dbReference type="ARBA" id="ARBA00022737"/>
    </source>
</evidence>
<dbReference type="EMBL" id="JASCZI010242017">
    <property type="protein sequence ID" value="MED6209092.1"/>
    <property type="molecule type" value="Genomic_DNA"/>
</dbReference>
<comment type="caution">
    <text evidence="2">The sequence shown here is derived from an EMBL/GenBank/DDBJ whole genome shotgun (WGS) entry which is preliminary data.</text>
</comment>
<dbReference type="InterPro" id="IPR011990">
    <property type="entry name" value="TPR-like_helical_dom_sf"/>
</dbReference>
<dbReference type="InterPro" id="IPR046960">
    <property type="entry name" value="PPR_At4g14850-like_plant"/>
</dbReference>
<gene>
    <name evidence="2" type="ORF">PIB30_051299</name>
</gene>